<feature type="region of interest" description="Disordered" evidence="1">
    <location>
        <begin position="40"/>
        <end position="82"/>
    </location>
</feature>
<gene>
    <name evidence="2" type="ORF">POPTR_008G019350</name>
</gene>
<organism evidence="2 3">
    <name type="scientific">Populus trichocarpa</name>
    <name type="common">Western balsam poplar</name>
    <name type="synonym">Populus balsamifera subsp. trichocarpa</name>
    <dbReference type="NCBI Taxonomy" id="3694"/>
    <lineage>
        <taxon>Eukaryota</taxon>
        <taxon>Viridiplantae</taxon>
        <taxon>Streptophyta</taxon>
        <taxon>Embryophyta</taxon>
        <taxon>Tracheophyta</taxon>
        <taxon>Spermatophyta</taxon>
        <taxon>Magnoliopsida</taxon>
        <taxon>eudicotyledons</taxon>
        <taxon>Gunneridae</taxon>
        <taxon>Pentapetalae</taxon>
        <taxon>rosids</taxon>
        <taxon>fabids</taxon>
        <taxon>Malpighiales</taxon>
        <taxon>Salicaceae</taxon>
        <taxon>Saliceae</taxon>
        <taxon>Populus</taxon>
    </lineage>
</organism>
<dbReference type="Proteomes" id="UP000006729">
    <property type="component" value="Chromosome 8"/>
</dbReference>
<feature type="compositionally biased region" description="Polar residues" evidence="1">
    <location>
        <begin position="57"/>
        <end position="72"/>
    </location>
</feature>
<name>A0A3N7FH79_POPTR</name>
<evidence type="ECO:0000313" key="2">
    <source>
        <dbReference type="EMBL" id="RQO94045.1"/>
    </source>
</evidence>
<proteinExistence type="predicted"/>
<protein>
    <submittedName>
        <fullName evidence="2">Uncharacterized protein</fullName>
    </submittedName>
</protein>
<reference evidence="2 3" key="1">
    <citation type="journal article" date="2006" name="Science">
        <title>The genome of black cottonwood, Populus trichocarpa (Torr. &amp; Gray).</title>
        <authorList>
            <person name="Tuskan G.A."/>
            <person name="Difazio S."/>
            <person name="Jansson S."/>
            <person name="Bohlmann J."/>
            <person name="Grigoriev I."/>
            <person name="Hellsten U."/>
            <person name="Putnam N."/>
            <person name="Ralph S."/>
            <person name="Rombauts S."/>
            <person name="Salamov A."/>
            <person name="Schein J."/>
            <person name="Sterck L."/>
            <person name="Aerts A."/>
            <person name="Bhalerao R.R."/>
            <person name="Bhalerao R.P."/>
            <person name="Blaudez D."/>
            <person name="Boerjan W."/>
            <person name="Brun A."/>
            <person name="Brunner A."/>
            <person name="Busov V."/>
            <person name="Campbell M."/>
            <person name="Carlson J."/>
            <person name="Chalot M."/>
            <person name="Chapman J."/>
            <person name="Chen G.L."/>
            <person name="Cooper D."/>
            <person name="Coutinho P.M."/>
            <person name="Couturier J."/>
            <person name="Covert S."/>
            <person name="Cronk Q."/>
            <person name="Cunningham R."/>
            <person name="Davis J."/>
            <person name="Degroeve S."/>
            <person name="Dejardin A."/>
            <person name="Depamphilis C."/>
            <person name="Detter J."/>
            <person name="Dirks B."/>
            <person name="Dubchak I."/>
            <person name="Duplessis S."/>
            <person name="Ehlting J."/>
            <person name="Ellis B."/>
            <person name="Gendler K."/>
            <person name="Goodstein D."/>
            <person name="Gribskov M."/>
            <person name="Grimwood J."/>
            <person name="Groover A."/>
            <person name="Gunter L."/>
            <person name="Hamberger B."/>
            <person name="Heinze B."/>
            <person name="Helariutta Y."/>
            <person name="Henrissat B."/>
            <person name="Holligan D."/>
            <person name="Holt R."/>
            <person name="Huang W."/>
            <person name="Islam-Faridi N."/>
            <person name="Jones S."/>
            <person name="Jones-Rhoades M."/>
            <person name="Jorgensen R."/>
            <person name="Joshi C."/>
            <person name="Kangasjarvi J."/>
            <person name="Karlsson J."/>
            <person name="Kelleher C."/>
            <person name="Kirkpatrick R."/>
            <person name="Kirst M."/>
            <person name="Kohler A."/>
            <person name="Kalluri U."/>
            <person name="Larimer F."/>
            <person name="Leebens-Mack J."/>
            <person name="Leple J.C."/>
            <person name="Locascio P."/>
            <person name="Lou Y."/>
            <person name="Lucas S."/>
            <person name="Martin F."/>
            <person name="Montanini B."/>
            <person name="Napoli C."/>
            <person name="Nelson D.R."/>
            <person name="Nelson C."/>
            <person name="Nieminen K."/>
            <person name="Nilsson O."/>
            <person name="Pereda V."/>
            <person name="Peter G."/>
            <person name="Philippe R."/>
            <person name="Pilate G."/>
            <person name="Poliakov A."/>
            <person name="Razumovskaya J."/>
            <person name="Richardson P."/>
            <person name="Rinaldi C."/>
            <person name="Ritland K."/>
            <person name="Rouze P."/>
            <person name="Ryaboy D."/>
            <person name="Schmutz J."/>
            <person name="Schrader J."/>
            <person name="Segerman B."/>
            <person name="Shin H."/>
            <person name="Siddiqui A."/>
            <person name="Sterky F."/>
            <person name="Terry A."/>
            <person name="Tsai C.J."/>
            <person name="Uberbacher E."/>
            <person name="Unneberg P."/>
            <person name="Vahala J."/>
            <person name="Wall K."/>
            <person name="Wessler S."/>
            <person name="Yang G."/>
            <person name="Yin T."/>
            <person name="Douglas C."/>
            <person name="Marra M."/>
            <person name="Sandberg G."/>
            <person name="Van de Peer Y."/>
            <person name="Rokhsar D."/>
        </authorList>
    </citation>
    <scope>NUCLEOTIDE SEQUENCE [LARGE SCALE GENOMIC DNA]</scope>
    <source>
        <strain evidence="3">cv. Nisqually</strain>
    </source>
</reference>
<dbReference type="InParanoid" id="A0A3N7FH79"/>
<dbReference type="AlphaFoldDB" id="A0A3N7FH79"/>
<dbReference type="EMBL" id="CM009297">
    <property type="protein sequence ID" value="RQO94045.1"/>
    <property type="molecule type" value="Genomic_DNA"/>
</dbReference>
<evidence type="ECO:0000256" key="1">
    <source>
        <dbReference type="SAM" id="MobiDB-lite"/>
    </source>
</evidence>
<accession>A0A3N7FH79</accession>
<evidence type="ECO:0000313" key="3">
    <source>
        <dbReference type="Proteomes" id="UP000006729"/>
    </source>
</evidence>
<sequence length="82" mass="8724">MGFCMKEICMKTPLVLARAVILVLLIFTSTAIETGALARTLNSMKPPPPGADEVYDPNSNRPVAPSSPNCASNIPGHCRGRN</sequence>
<keyword evidence="3" id="KW-1185">Reference proteome</keyword>